<feature type="transmembrane region" description="Helical" evidence="1">
    <location>
        <begin position="106"/>
        <end position="129"/>
    </location>
</feature>
<feature type="transmembrane region" description="Helical" evidence="1">
    <location>
        <begin position="223"/>
        <end position="241"/>
    </location>
</feature>
<keyword evidence="1" id="KW-0812">Transmembrane</keyword>
<organism evidence="2 3">
    <name type="scientific">Candidatus Amesbacteria bacterium RIFOXYB1_FULL_44_23</name>
    <dbReference type="NCBI Taxonomy" id="1797263"/>
    <lineage>
        <taxon>Bacteria</taxon>
        <taxon>Candidatus Amesiibacteriota</taxon>
    </lineage>
</organism>
<dbReference type="EMBL" id="MEXR01000053">
    <property type="protein sequence ID" value="OGD08686.1"/>
    <property type="molecule type" value="Genomic_DNA"/>
</dbReference>
<keyword evidence="1" id="KW-0472">Membrane</keyword>
<accession>A0A1F4ZS97</accession>
<feature type="transmembrane region" description="Helical" evidence="1">
    <location>
        <begin position="45"/>
        <end position="68"/>
    </location>
</feature>
<keyword evidence="1" id="KW-1133">Transmembrane helix</keyword>
<evidence type="ECO:0008006" key="4">
    <source>
        <dbReference type="Google" id="ProtNLM"/>
    </source>
</evidence>
<protein>
    <recommendedName>
        <fullName evidence="4">Permease</fullName>
    </recommendedName>
</protein>
<feature type="transmembrane region" description="Helical" evidence="1">
    <location>
        <begin position="15"/>
        <end position="33"/>
    </location>
</feature>
<gene>
    <name evidence="2" type="ORF">A2397_04725</name>
</gene>
<evidence type="ECO:0000256" key="1">
    <source>
        <dbReference type="SAM" id="Phobius"/>
    </source>
</evidence>
<dbReference type="Proteomes" id="UP000176424">
    <property type="component" value="Unassembled WGS sequence"/>
</dbReference>
<name>A0A1F4ZS97_9BACT</name>
<dbReference type="STRING" id="1797263.A2397_04725"/>
<feature type="transmembrane region" description="Helical" evidence="1">
    <location>
        <begin position="183"/>
        <end position="203"/>
    </location>
</feature>
<proteinExistence type="predicted"/>
<feature type="transmembrane region" description="Helical" evidence="1">
    <location>
        <begin position="149"/>
        <end position="171"/>
    </location>
</feature>
<evidence type="ECO:0000313" key="3">
    <source>
        <dbReference type="Proteomes" id="UP000176424"/>
    </source>
</evidence>
<comment type="caution">
    <text evidence="2">The sequence shown here is derived from an EMBL/GenBank/DDBJ whole genome shotgun (WGS) entry which is preliminary data.</text>
</comment>
<evidence type="ECO:0000313" key="2">
    <source>
        <dbReference type="EMBL" id="OGD08686.1"/>
    </source>
</evidence>
<sequence length="273" mass="29873">MDLFTTTFVAYAKSILPWFLLGTVAAFLVDRAVDKQRVHSFLGKVTLPNIIAALAIGMVSPLSIMSALPISGELIRLGAQPLMLLIFLIAERAYDLQSFFIISDLFGLKIAATNAFIIFTSLAVTAWYFRKIKLQFINSKKGQTDFWPGQIKTLLIVFIGISVGAALRVVIPLTSLGVFMTSWLGSVITSLALGFSLYFGTILGNYPIAKSLADLGMAPVGTMLFLSVSPIFNLIVITLFLSVIKNKYVIKVFLVYTLTSIVLSLVLSQLFLI</sequence>
<reference evidence="2 3" key="1">
    <citation type="journal article" date="2016" name="Nat. Commun.">
        <title>Thousands of microbial genomes shed light on interconnected biogeochemical processes in an aquifer system.</title>
        <authorList>
            <person name="Anantharaman K."/>
            <person name="Brown C.T."/>
            <person name="Hug L.A."/>
            <person name="Sharon I."/>
            <person name="Castelle C.J."/>
            <person name="Probst A.J."/>
            <person name="Thomas B.C."/>
            <person name="Singh A."/>
            <person name="Wilkins M.J."/>
            <person name="Karaoz U."/>
            <person name="Brodie E.L."/>
            <person name="Williams K.H."/>
            <person name="Hubbard S.S."/>
            <person name="Banfield J.F."/>
        </authorList>
    </citation>
    <scope>NUCLEOTIDE SEQUENCE [LARGE SCALE GENOMIC DNA]</scope>
</reference>
<feature type="transmembrane region" description="Helical" evidence="1">
    <location>
        <begin position="253"/>
        <end position="272"/>
    </location>
</feature>
<feature type="transmembrane region" description="Helical" evidence="1">
    <location>
        <begin position="74"/>
        <end position="94"/>
    </location>
</feature>
<dbReference type="AlphaFoldDB" id="A0A1F4ZS97"/>